<protein>
    <recommendedName>
        <fullName evidence="2">DUF7808 domain-containing protein</fullName>
    </recommendedName>
</protein>
<feature type="chain" id="PRO_5020252345" description="DUF7808 domain-containing protein" evidence="1">
    <location>
        <begin position="25"/>
        <end position="173"/>
    </location>
</feature>
<dbReference type="OrthoDB" id="5796062at2759"/>
<evidence type="ECO:0000313" key="4">
    <source>
        <dbReference type="Proteomes" id="UP000298663"/>
    </source>
</evidence>
<evidence type="ECO:0000256" key="1">
    <source>
        <dbReference type="SAM" id="SignalP"/>
    </source>
</evidence>
<name>A0A4U8UZ30_STECR</name>
<reference evidence="3 4" key="1">
    <citation type="journal article" date="2015" name="Genome Biol.">
        <title>Comparative genomics of Steinernema reveals deeply conserved gene regulatory networks.</title>
        <authorList>
            <person name="Dillman A.R."/>
            <person name="Macchietto M."/>
            <person name="Porter C.F."/>
            <person name="Rogers A."/>
            <person name="Williams B."/>
            <person name="Antoshechkin I."/>
            <person name="Lee M.M."/>
            <person name="Goodwin Z."/>
            <person name="Lu X."/>
            <person name="Lewis E.E."/>
            <person name="Goodrich-Blair H."/>
            <person name="Stock S.P."/>
            <person name="Adams B.J."/>
            <person name="Sternberg P.W."/>
            <person name="Mortazavi A."/>
        </authorList>
    </citation>
    <scope>NUCLEOTIDE SEQUENCE [LARGE SCALE GENOMIC DNA]</scope>
    <source>
        <strain evidence="3 4">ALL</strain>
    </source>
</reference>
<dbReference type="AlphaFoldDB" id="A0A4U8UZ30"/>
<gene>
    <name evidence="3" type="ORF">L596_005460</name>
</gene>
<dbReference type="PANTHER" id="PTHR34493">
    <property type="entry name" value="PROTEIN CBG13422-RELATED"/>
    <property type="match status" value="1"/>
</dbReference>
<evidence type="ECO:0000259" key="2">
    <source>
        <dbReference type="Pfam" id="PF25096"/>
    </source>
</evidence>
<feature type="domain" description="DUF7808" evidence="2">
    <location>
        <begin position="45"/>
        <end position="160"/>
    </location>
</feature>
<sequence>MHRGRMDQLFFLPIVLVFFLKVQPSVTLSKPPIESEKTAIVDVTYHWESRSVECEKTFGISSDVSQCALRSDNKNTVFGEGCYDEFVPTVKNIRNLCPLDCRNADESTILGKAPTNNHRCSQFFNYGIVKVANEVYLWRSGTCLNATISFQIRCGFPFAAPTMPGPESFLTII</sequence>
<dbReference type="EMBL" id="AZBU02000001">
    <property type="protein sequence ID" value="TMS38820.1"/>
    <property type="molecule type" value="Genomic_DNA"/>
</dbReference>
<evidence type="ECO:0000313" key="3">
    <source>
        <dbReference type="EMBL" id="TMS38820.1"/>
    </source>
</evidence>
<proteinExistence type="predicted"/>
<feature type="signal peptide" evidence="1">
    <location>
        <begin position="1"/>
        <end position="24"/>
    </location>
</feature>
<keyword evidence="4" id="KW-1185">Reference proteome</keyword>
<comment type="caution">
    <text evidence="3">The sequence shown here is derived from an EMBL/GenBank/DDBJ whole genome shotgun (WGS) entry which is preliminary data.</text>
</comment>
<accession>A0A4U8UZ30</accession>
<dbReference type="InterPro" id="IPR056710">
    <property type="entry name" value="DUF7808"/>
</dbReference>
<dbReference type="Proteomes" id="UP000298663">
    <property type="component" value="Unassembled WGS sequence"/>
</dbReference>
<keyword evidence="1" id="KW-0732">Signal</keyword>
<organism evidence="3 4">
    <name type="scientific">Steinernema carpocapsae</name>
    <name type="common">Entomopathogenic nematode</name>
    <dbReference type="NCBI Taxonomy" id="34508"/>
    <lineage>
        <taxon>Eukaryota</taxon>
        <taxon>Metazoa</taxon>
        <taxon>Ecdysozoa</taxon>
        <taxon>Nematoda</taxon>
        <taxon>Chromadorea</taxon>
        <taxon>Rhabditida</taxon>
        <taxon>Tylenchina</taxon>
        <taxon>Panagrolaimomorpha</taxon>
        <taxon>Strongyloidoidea</taxon>
        <taxon>Steinernematidae</taxon>
        <taxon>Steinernema</taxon>
    </lineage>
</organism>
<reference evidence="3 4" key="2">
    <citation type="journal article" date="2019" name="G3 (Bethesda)">
        <title>Hybrid Assembly of the Genome of the Entomopathogenic Nematode Steinernema carpocapsae Identifies the X-Chromosome.</title>
        <authorList>
            <person name="Serra L."/>
            <person name="Macchietto M."/>
            <person name="Macias-Munoz A."/>
            <person name="McGill C.J."/>
            <person name="Rodriguez I.M."/>
            <person name="Rodriguez B."/>
            <person name="Murad R."/>
            <person name="Mortazavi A."/>
        </authorList>
    </citation>
    <scope>NUCLEOTIDE SEQUENCE [LARGE SCALE GENOMIC DNA]</scope>
    <source>
        <strain evidence="3 4">ALL</strain>
    </source>
</reference>
<dbReference type="Pfam" id="PF25096">
    <property type="entry name" value="DUF7808"/>
    <property type="match status" value="1"/>
</dbReference>
<dbReference type="PANTHER" id="PTHR34493:SF5">
    <property type="entry name" value="WSC DOMAIN-CONTAINING PROTEIN"/>
    <property type="match status" value="1"/>
</dbReference>